<comment type="catalytic activity">
    <reaction evidence="1">
        <text>ATP + protein L-histidine = ADP + protein N-phospho-L-histidine.</text>
        <dbReference type="EC" id="2.7.13.3"/>
    </reaction>
</comment>
<keyword evidence="6" id="KW-0902">Two-component regulatory system</keyword>
<dbReference type="InterPro" id="IPR051315">
    <property type="entry name" value="Bact_Chemotaxis_CheA"/>
</dbReference>
<feature type="modified residue" description="Phosphohistidine" evidence="7">
    <location>
        <position position="44"/>
    </location>
</feature>
<evidence type="ECO:0000259" key="10">
    <source>
        <dbReference type="PROSITE" id="PS50894"/>
    </source>
</evidence>
<dbReference type="Pfam" id="PF02895">
    <property type="entry name" value="H-kinase_dim"/>
    <property type="match status" value="1"/>
</dbReference>
<dbReference type="SUPFAM" id="SSF47226">
    <property type="entry name" value="Histidine-containing phosphotransfer domain, HPT domain"/>
    <property type="match status" value="1"/>
</dbReference>
<dbReference type="RefSeq" id="WP_167637812.1">
    <property type="nucleotide sequence ID" value="NZ_JAATOP010000004.1"/>
</dbReference>
<dbReference type="SUPFAM" id="SSF55874">
    <property type="entry name" value="ATPase domain of HSP90 chaperone/DNA topoisomerase II/histidine kinase"/>
    <property type="match status" value="1"/>
</dbReference>
<protein>
    <recommendedName>
        <fullName evidence="2">histidine kinase</fullName>
        <ecNumber evidence="2">2.7.13.3</ecNumber>
    </recommendedName>
</protein>
<dbReference type="InterPro" id="IPR004358">
    <property type="entry name" value="Sig_transdc_His_kin-like_C"/>
</dbReference>
<comment type="caution">
    <text evidence="11">The sequence shown here is derived from an EMBL/GenBank/DDBJ whole genome shotgun (WGS) entry which is preliminary data.</text>
</comment>
<keyword evidence="3 7" id="KW-0597">Phosphoprotein</keyword>
<proteinExistence type="predicted"/>
<feature type="domain" description="Histidine kinase" evidence="8">
    <location>
        <begin position="393"/>
        <end position="645"/>
    </location>
</feature>
<dbReference type="EMBL" id="JAATOP010000004">
    <property type="protein sequence ID" value="NIY72435.1"/>
    <property type="molecule type" value="Genomic_DNA"/>
</dbReference>
<dbReference type="Gene3D" id="1.20.120.160">
    <property type="entry name" value="HPT domain"/>
    <property type="match status" value="1"/>
</dbReference>
<dbReference type="CDD" id="cd00088">
    <property type="entry name" value="HPT"/>
    <property type="match status" value="1"/>
</dbReference>
<evidence type="ECO:0000256" key="1">
    <source>
        <dbReference type="ARBA" id="ARBA00000085"/>
    </source>
</evidence>
<dbReference type="InterPro" id="IPR036061">
    <property type="entry name" value="CheW-like_dom_sf"/>
</dbReference>
<dbReference type="SUPFAM" id="SSF47384">
    <property type="entry name" value="Homodimeric domain of signal transducing histidine kinase"/>
    <property type="match status" value="1"/>
</dbReference>
<evidence type="ECO:0000256" key="4">
    <source>
        <dbReference type="ARBA" id="ARBA00022679"/>
    </source>
</evidence>
<evidence type="ECO:0000313" key="11">
    <source>
        <dbReference type="EMBL" id="NIY72435.1"/>
    </source>
</evidence>
<dbReference type="SUPFAM" id="SSF50341">
    <property type="entry name" value="CheW-like"/>
    <property type="match status" value="1"/>
</dbReference>
<dbReference type="InterPro" id="IPR036890">
    <property type="entry name" value="HATPase_C_sf"/>
</dbReference>
<dbReference type="PANTHER" id="PTHR43395">
    <property type="entry name" value="SENSOR HISTIDINE KINASE CHEA"/>
    <property type="match status" value="1"/>
</dbReference>
<name>A0ABX0VX99_9RHOB</name>
<keyword evidence="5" id="KW-0418">Kinase</keyword>
<dbReference type="SMART" id="SM00260">
    <property type="entry name" value="CheW"/>
    <property type="match status" value="1"/>
</dbReference>
<dbReference type="InterPro" id="IPR002545">
    <property type="entry name" value="CheW-lke_dom"/>
</dbReference>
<dbReference type="InterPro" id="IPR004105">
    <property type="entry name" value="CheA-like_dim"/>
</dbReference>
<gene>
    <name evidence="11" type="ORF">HCZ30_08285</name>
</gene>
<dbReference type="Pfam" id="PF01627">
    <property type="entry name" value="Hpt"/>
    <property type="match status" value="1"/>
</dbReference>
<dbReference type="EC" id="2.7.13.3" evidence="2"/>
<sequence length="780" mass="85277">MNSLLAQFVSECRDLIETASRCLLDLENDSSNKDQIDELFRAVHTIKGASGLFEFKPLTSTVHAGEDLLDAVRAGDVRFNSDIADLLLEMLDRLVEWLDQIDATDSLPAGAEDTSAELSRRLRLQLEDGSADEVEAEETAEASPAFDAWPEDVPPLPGADKGLTFVTYLPSPNAFFTGDDPLQTVLKTPGLMWMQIQEPESWPDLEALDPFIVQIGFLAVSDASQAEVEEHFSYVASEISIQTIGLTDAPPAEEAAPEPDAALKELATKLLASQKELLASEQHDISEHKCLESIDQVLERLTNALELVVVRTKPVHDTASLRETLEHWIHDIEVEMAGGAVAVEDTEDDEPFAPLGEPIAAAPEPQPAQEDVSAEIASPAVSTPSPRASSHLRVDAERVDPLMNLAGELIVAKNAMPFLAQKAEAADNAGDLVREIKSQHNTINRIAEELQAAIMQIRMVPVGNILSRFNRLVRDLSRKLGKDIQYLVDGEDTEADKAIVDELSEPVVHLIRNSIDHGIEDPKAREQAGKPRQGTIRIRAYHKEENVVLEISDDGKGIDVDRVLTKAVERGLLDQEKAANMSRSEALQLVFLPGLSTKEEVSDLSGRGVGMDSVGSMVRRMGGQIGIDSEQGFGTTVTLSLPLSMSVQRLMMVEVGDGLYSVPVDSVVESQKIDPAKIRRHRNAEMVVLRDRLIPLVRLRDLFECPDIEEPQTLSVMVVDVDGHESGLVVDKFHPGLDAIVKPMTGVLSGHQMYAGTALLGDGSILLALNLREMIECQYH</sequence>
<feature type="domain" description="CheW-like" evidence="9">
    <location>
        <begin position="647"/>
        <end position="780"/>
    </location>
</feature>
<organism evidence="11 12">
    <name type="scientific">Marivivens donghaensis</name>
    <dbReference type="NCBI Taxonomy" id="1699413"/>
    <lineage>
        <taxon>Bacteria</taxon>
        <taxon>Pseudomonadati</taxon>
        <taxon>Pseudomonadota</taxon>
        <taxon>Alphaproteobacteria</taxon>
        <taxon>Rhodobacterales</taxon>
        <taxon>Paracoccaceae</taxon>
        <taxon>Marivivens group</taxon>
        <taxon>Marivivens</taxon>
    </lineage>
</organism>
<evidence type="ECO:0000256" key="7">
    <source>
        <dbReference type="PROSITE-ProRule" id="PRU00110"/>
    </source>
</evidence>
<evidence type="ECO:0000256" key="6">
    <source>
        <dbReference type="ARBA" id="ARBA00023012"/>
    </source>
</evidence>
<dbReference type="Gene3D" id="3.30.565.10">
    <property type="entry name" value="Histidine kinase-like ATPase, C-terminal domain"/>
    <property type="match status" value="1"/>
</dbReference>
<dbReference type="SMART" id="SM00387">
    <property type="entry name" value="HATPase_c"/>
    <property type="match status" value="1"/>
</dbReference>
<dbReference type="InterPro" id="IPR036097">
    <property type="entry name" value="HisK_dim/P_sf"/>
</dbReference>
<evidence type="ECO:0000256" key="3">
    <source>
        <dbReference type="ARBA" id="ARBA00022553"/>
    </source>
</evidence>
<keyword evidence="4" id="KW-0808">Transferase</keyword>
<dbReference type="InterPro" id="IPR037006">
    <property type="entry name" value="CheA-like_homodim_sf"/>
</dbReference>
<dbReference type="Pfam" id="PF02518">
    <property type="entry name" value="HATPase_c"/>
    <property type="match status" value="1"/>
</dbReference>
<dbReference type="InterPro" id="IPR008207">
    <property type="entry name" value="Sig_transdc_His_kin_Hpt_dom"/>
</dbReference>
<dbReference type="PANTHER" id="PTHR43395:SF1">
    <property type="entry name" value="CHEMOTAXIS PROTEIN CHEA"/>
    <property type="match status" value="1"/>
</dbReference>
<dbReference type="SMART" id="SM00073">
    <property type="entry name" value="HPT"/>
    <property type="match status" value="1"/>
</dbReference>
<feature type="domain" description="HPt" evidence="10">
    <location>
        <begin position="1"/>
        <end position="101"/>
    </location>
</feature>
<evidence type="ECO:0000313" key="12">
    <source>
        <dbReference type="Proteomes" id="UP000709466"/>
    </source>
</evidence>
<dbReference type="Gene3D" id="1.10.287.560">
    <property type="entry name" value="Histidine kinase CheA-like, homodimeric domain"/>
    <property type="match status" value="1"/>
</dbReference>
<dbReference type="InterPro" id="IPR003594">
    <property type="entry name" value="HATPase_dom"/>
</dbReference>
<dbReference type="Gene3D" id="2.40.50.180">
    <property type="entry name" value="CheA-289, Domain 4"/>
    <property type="match status" value="1"/>
</dbReference>
<dbReference type="InterPro" id="IPR005467">
    <property type="entry name" value="His_kinase_dom"/>
</dbReference>
<evidence type="ECO:0000256" key="2">
    <source>
        <dbReference type="ARBA" id="ARBA00012438"/>
    </source>
</evidence>
<evidence type="ECO:0000259" key="8">
    <source>
        <dbReference type="PROSITE" id="PS50109"/>
    </source>
</evidence>
<dbReference type="PRINTS" id="PR00344">
    <property type="entry name" value="BCTRLSENSOR"/>
</dbReference>
<accession>A0ABX0VX99</accession>
<dbReference type="SMART" id="SM01231">
    <property type="entry name" value="H-kinase_dim"/>
    <property type="match status" value="1"/>
</dbReference>
<dbReference type="CDD" id="cd16916">
    <property type="entry name" value="HATPase_CheA-like"/>
    <property type="match status" value="1"/>
</dbReference>
<dbReference type="Pfam" id="PF01584">
    <property type="entry name" value="CheW"/>
    <property type="match status" value="1"/>
</dbReference>
<reference evidence="11 12" key="1">
    <citation type="submission" date="2020-03" db="EMBL/GenBank/DDBJ databases">
        <title>Bacterial isolates of synthetic phycosphere.</title>
        <authorList>
            <person name="Fu H."/>
            <person name="Moran M.A."/>
        </authorList>
    </citation>
    <scope>NUCLEOTIDE SEQUENCE [LARGE SCALE GENOMIC DNA]</scope>
    <source>
        <strain evidence="11 12">HF1</strain>
    </source>
</reference>
<dbReference type="PROSITE" id="PS50851">
    <property type="entry name" value="CHEW"/>
    <property type="match status" value="1"/>
</dbReference>
<dbReference type="InterPro" id="IPR036641">
    <property type="entry name" value="HPT_dom_sf"/>
</dbReference>
<dbReference type="Proteomes" id="UP000709466">
    <property type="component" value="Unassembled WGS sequence"/>
</dbReference>
<evidence type="ECO:0000256" key="5">
    <source>
        <dbReference type="ARBA" id="ARBA00022777"/>
    </source>
</evidence>
<dbReference type="PROSITE" id="PS50109">
    <property type="entry name" value="HIS_KIN"/>
    <property type="match status" value="1"/>
</dbReference>
<evidence type="ECO:0000259" key="9">
    <source>
        <dbReference type="PROSITE" id="PS50851"/>
    </source>
</evidence>
<dbReference type="PROSITE" id="PS50894">
    <property type="entry name" value="HPT"/>
    <property type="match status" value="1"/>
</dbReference>
<keyword evidence="12" id="KW-1185">Reference proteome</keyword>